<dbReference type="InterPro" id="IPR019885">
    <property type="entry name" value="Tscrpt_reg_HTH_AsnC-type_CS"/>
</dbReference>
<dbReference type="Gene3D" id="3.30.70.920">
    <property type="match status" value="1"/>
</dbReference>
<evidence type="ECO:0000313" key="5">
    <source>
        <dbReference type="EMBL" id="GHO83121.1"/>
    </source>
</evidence>
<dbReference type="SMART" id="SM00344">
    <property type="entry name" value="HTH_ASNC"/>
    <property type="match status" value="1"/>
</dbReference>
<dbReference type="CDD" id="cd00090">
    <property type="entry name" value="HTH_ARSR"/>
    <property type="match status" value="1"/>
</dbReference>
<sequence length="166" mass="18114">MALETEKLLDETGWRLLQELQQNARLSYTELGQRIGLSLPSVAERVRKMEEAGIITGYHAEVNLSKLGMPVQAVIQLQGIGGQSCRNAVSQVCELPEVLECSRVTGSDSIIVRVVATSLDHLAKVIDQLSLTGIPATSIIRAKPMKRHVIPPEILERGASEDDFTA</sequence>
<dbReference type="Proteomes" id="UP000635565">
    <property type="component" value="Unassembled WGS sequence"/>
</dbReference>
<keyword evidence="1" id="KW-0805">Transcription regulation</keyword>
<name>A0ABQ3VBP2_9CHLR</name>
<proteinExistence type="predicted"/>
<dbReference type="InterPro" id="IPR036388">
    <property type="entry name" value="WH-like_DNA-bd_sf"/>
</dbReference>
<dbReference type="InterPro" id="IPR000485">
    <property type="entry name" value="AsnC-type_HTH_dom"/>
</dbReference>
<protein>
    <submittedName>
        <fullName evidence="5">AsnC family transcriptional regulator</fullName>
    </submittedName>
</protein>
<dbReference type="Gene3D" id="1.10.10.10">
    <property type="entry name" value="Winged helix-like DNA-binding domain superfamily/Winged helix DNA-binding domain"/>
    <property type="match status" value="1"/>
</dbReference>
<dbReference type="InterPro" id="IPR019887">
    <property type="entry name" value="Tscrpt_reg_AsnC/Lrp_C"/>
</dbReference>
<keyword evidence="2" id="KW-0238">DNA-binding</keyword>
<evidence type="ECO:0000256" key="3">
    <source>
        <dbReference type="ARBA" id="ARBA00023163"/>
    </source>
</evidence>
<evidence type="ECO:0000313" key="6">
    <source>
        <dbReference type="Proteomes" id="UP000635565"/>
    </source>
</evidence>
<reference evidence="5 6" key="1">
    <citation type="journal article" date="2021" name="Int. J. Syst. Evol. Microbiol.">
        <title>Reticulibacter mediterranei gen. nov., sp. nov., within the new family Reticulibacteraceae fam. nov., and Ktedonospora formicarum gen. nov., sp. nov., Ktedonobacter robiniae sp. nov., Dictyobacter formicarum sp. nov. and Dictyobacter arantiisoli sp. nov., belonging to the class Ktedonobacteria.</title>
        <authorList>
            <person name="Yabe S."/>
            <person name="Zheng Y."/>
            <person name="Wang C.M."/>
            <person name="Sakai Y."/>
            <person name="Abe K."/>
            <person name="Yokota A."/>
            <person name="Donadio S."/>
            <person name="Cavaletti L."/>
            <person name="Monciardini P."/>
        </authorList>
    </citation>
    <scope>NUCLEOTIDE SEQUENCE [LARGE SCALE GENOMIC DNA]</scope>
    <source>
        <strain evidence="5 6">SOSP1-9</strain>
    </source>
</reference>
<dbReference type="PROSITE" id="PS50956">
    <property type="entry name" value="HTH_ASNC_2"/>
    <property type="match status" value="1"/>
</dbReference>
<dbReference type="RefSeq" id="WP_201360768.1">
    <property type="nucleotide sequence ID" value="NZ_BNJJ01000003.1"/>
</dbReference>
<dbReference type="Pfam" id="PF01037">
    <property type="entry name" value="AsnC_trans_reg"/>
    <property type="match status" value="1"/>
</dbReference>
<organism evidence="5 6">
    <name type="scientific">Dictyobacter formicarum</name>
    <dbReference type="NCBI Taxonomy" id="2778368"/>
    <lineage>
        <taxon>Bacteria</taxon>
        <taxon>Bacillati</taxon>
        <taxon>Chloroflexota</taxon>
        <taxon>Ktedonobacteria</taxon>
        <taxon>Ktedonobacterales</taxon>
        <taxon>Dictyobacteraceae</taxon>
        <taxon>Dictyobacter</taxon>
    </lineage>
</organism>
<dbReference type="InterPro" id="IPR011008">
    <property type="entry name" value="Dimeric_a/b-barrel"/>
</dbReference>
<evidence type="ECO:0000259" key="4">
    <source>
        <dbReference type="PROSITE" id="PS50956"/>
    </source>
</evidence>
<dbReference type="Pfam" id="PF13412">
    <property type="entry name" value="HTH_24"/>
    <property type="match status" value="1"/>
</dbReference>
<dbReference type="InterPro" id="IPR019888">
    <property type="entry name" value="Tscrpt_reg_AsnC-like"/>
</dbReference>
<keyword evidence="3" id="KW-0804">Transcription</keyword>
<dbReference type="EMBL" id="BNJJ01000003">
    <property type="protein sequence ID" value="GHO83121.1"/>
    <property type="molecule type" value="Genomic_DNA"/>
</dbReference>
<feature type="domain" description="HTH asnC-type" evidence="4">
    <location>
        <begin position="9"/>
        <end position="70"/>
    </location>
</feature>
<evidence type="ECO:0000256" key="2">
    <source>
        <dbReference type="ARBA" id="ARBA00023125"/>
    </source>
</evidence>
<dbReference type="InterPro" id="IPR011991">
    <property type="entry name" value="ArsR-like_HTH"/>
</dbReference>
<accession>A0ABQ3VBP2</accession>
<dbReference type="PANTHER" id="PTHR30154">
    <property type="entry name" value="LEUCINE-RESPONSIVE REGULATORY PROTEIN"/>
    <property type="match status" value="1"/>
</dbReference>
<dbReference type="SUPFAM" id="SSF54909">
    <property type="entry name" value="Dimeric alpha+beta barrel"/>
    <property type="match status" value="1"/>
</dbReference>
<gene>
    <name evidence="5" type="ORF">KSZ_11270</name>
</gene>
<evidence type="ECO:0000256" key="1">
    <source>
        <dbReference type="ARBA" id="ARBA00023015"/>
    </source>
</evidence>
<dbReference type="PRINTS" id="PR00033">
    <property type="entry name" value="HTHASNC"/>
</dbReference>
<dbReference type="SUPFAM" id="SSF46785">
    <property type="entry name" value="Winged helix' DNA-binding domain"/>
    <property type="match status" value="1"/>
</dbReference>
<dbReference type="InterPro" id="IPR036390">
    <property type="entry name" value="WH_DNA-bd_sf"/>
</dbReference>
<keyword evidence="6" id="KW-1185">Reference proteome</keyword>
<comment type="caution">
    <text evidence="5">The sequence shown here is derived from an EMBL/GenBank/DDBJ whole genome shotgun (WGS) entry which is preliminary data.</text>
</comment>
<dbReference type="PANTHER" id="PTHR30154:SF53">
    <property type="entry name" value="HTH-TYPE TRANSCRIPTIONAL REGULATOR LRPC"/>
    <property type="match status" value="1"/>
</dbReference>
<dbReference type="PROSITE" id="PS00519">
    <property type="entry name" value="HTH_ASNC_1"/>
    <property type="match status" value="1"/>
</dbReference>